<accession>A0A1F7TLS4</accession>
<evidence type="ECO:0000313" key="9">
    <source>
        <dbReference type="EMBL" id="OGL66931.1"/>
    </source>
</evidence>
<dbReference type="AlphaFoldDB" id="A0A1F7TLS4"/>
<keyword evidence="4" id="KW-0808">Transferase</keyword>
<comment type="caution">
    <text evidence="9">The sequence shown here is derived from an EMBL/GenBank/DDBJ whole genome shotgun (WGS) entry which is preliminary data.</text>
</comment>
<gene>
    <name evidence="9" type="ORF">A2856_00295</name>
</gene>
<dbReference type="InterPro" id="IPR050736">
    <property type="entry name" value="Sensor_HK_Regulatory"/>
</dbReference>
<dbReference type="InterPro" id="IPR036097">
    <property type="entry name" value="HisK_dim/P_sf"/>
</dbReference>
<evidence type="ECO:0000256" key="1">
    <source>
        <dbReference type="ARBA" id="ARBA00000085"/>
    </source>
</evidence>
<dbReference type="SUPFAM" id="SSF47384">
    <property type="entry name" value="Homodimeric domain of signal transducing histidine kinase"/>
    <property type="match status" value="1"/>
</dbReference>
<dbReference type="SUPFAM" id="SSF55874">
    <property type="entry name" value="ATPase domain of HSP90 chaperone/DNA topoisomerase II/histidine kinase"/>
    <property type="match status" value="1"/>
</dbReference>
<dbReference type="InterPro" id="IPR003661">
    <property type="entry name" value="HisK_dim/P_dom"/>
</dbReference>
<reference evidence="9 10" key="1">
    <citation type="journal article" date="2016" name="Nat. Commun.">
        <title>Thousands of microbial genomes shed light on interconnected biogeochemical processes in an aquifer system.</title>
        <authorList>
            <person name="Anantharaman K."/>
            <person name="Brown C.T."/>
            <person name="Hug L.A."/>
            <person name="Sharon I."/>
            <person name="Castelle C.J."/>
            <person name="Probst A.J."/>
            <person name="Thomas B.C."/>
            <person name="Singh A."/>
            <person name="Wilkins M.J."/>
            <person name="Karaoz U."/>
            <person name="Brodie E.L."/>
            <person name="Williams K.H."/>
            <person name="Hubbard S.S."/>
            <person name="Banfield J.F."/>
        </authorList>
    </citation>
    <scope>NUCLEOTIDE SEQUENCE [LARGE SCALE GENOMIC DNA]</scope>
</reference>
<dbReference type="Pfam" id="PF00512">
    <property type="entry name" value="HisKA"/>
    <property type="match status" value="1"/>
</dbReference>
<dbReference type="SMART" id="SM00065">
    <property type="entry name" value="GAF"/>
    <property type="match status" value="1"/>
</dbReference>
<dbReference type="CDD" id="cd00082">
    <property type="entry name" value="HisKA"/>
    <property type="match status" value="1"/>
</dbReference>
<dbReference type="Proteomes" id="UP000177885">
    <property type="component" value="Unassembled WGS sequence"/>
</dbReference>
<name>A0A1F7TLS4_9BACT</name>
<dbReference type="SUPFAM" id="SSF55781">
    <property type="entry name" value="GAF domain-like"/>
    <property type="match status" value="1"/>
</dbReference>
<dbReference type="SMART" id="SM00387">
    <property type="entry name" value="HATPase_c"/>
    <property type="match status" value="1"/>
</dbReference>
<dbReference type="EC" id="2.7.13.3" evidence="2"/>
<dbReference type="InterPro" id="IPR036890">
    <property type="entry name" value="HATPase_C_sf"/>
</dbReference>
<keyword evidence="5" id="KW-0418">Kinase</keyword>
<feature type="domain" description="Histidine kinase" evidence="8">
    <location>
        <begin position="231"/>
        <end position="449"/>
    </location>
</feature>
<evidence type="ECO:0000256" key="6">
    <source>
        <dbReference type="ARBA" id="ARBA00023012"/>
    </source>
</evidence>
<evidence type="ECO:0000313" key="10">
    <source>
        <dbReference type="Proteomes" id="UP000177885"/>
    </source>
</evidence>
<comment type="catalytic activity">
    <reaction evidence="1">
        <text>ATP + protein L-histidine = ADP + protein N-phospho-L-histidine.</text>
        <dbReference type="EC" id="2.7.13.3"/>
    </reaction>
</comment>
<feature type="region of interest" description="Disordered" evidence="7">
    <location>
        <begin position="431"/>
        <end position="461"/>
    </location>
</feature>
<dbReference type="EMBL" id="MGDT01000004">
    <property type="protein sequence ID" value="OGL66931.1"/>
    <property type="molecule type" value="Genomic_DNA"/>
</dbReference>
<organism evidence="9 10">
    <name type="scientific">Candidatus Uhrbacteria bacterium RIFCSPHIGHO2_01_FULL_63_20</name>
    <dbReference type="NCBI Taxonomy" id="1802385"/>
    <lineage>
        <taxon>Bacteria</taxon>
        <taxon>Candidatus Uhriibacteriota</taxon>
    </lineage>
</organism>
<evidence type="ECO:0000256" key="7">
    <source>
        <dbReference type="SAM" id="MobiDB-lite"/>
    </source>
</evidence>
<dbReference type="GO" id="GO:0000155">
    <property type="term" value="F:phosphorelay sensor kinase activity"/>
    <property type="evidence" value="ECO:0007669"/>
    <property type="project" value="InterPro"/>
</dbReference>
<dbReference type="InterPro" id="IPR003594">
    <property type="entry name" value="HATPase_dom"/>
</dbReference>
<dbReference type="InterPro" id="IPR005467">
    <property type="entry name" value="His_kinase_dom"/>
</dbReference>
<evidence type="ECO:0000256" key="4">
    <source>
        <dbReference type="ARBA" id="ARBA00022679"/>
    </source>
</evidence>
<dbReference type="SMART" id="SM00388">
    <property type="entry name" value="HisKA"/>
    <property type="match status" value="1"/>
</dbReference>
<evidence type="ECO:0000256" key="5">
    <source>
        <dbReference type="ARBA" id="ARBA00022777"/>
    </source>
</evidence>
<dbReference type="STRING" id="1802385.A2856_00295"/>
<dbReference type="InterPro" id="IPR029016">
    <property type="entry name" value="GAF-like_dom_sf"/>
</dbReference>
<dbReference type="PROSITE" id="PS50109">
    <property type="entry name" value="HIS_KIN"/>
    <property type="match status" value="1"/>
</dbReference>
<dbReference type="Gene3D" id="3.30.450.40">
    <property type="match status" value="1"/>
</dbReference>
<dbReference type="PANTHER" id="PTHR43711">
    <property type="entry name" value="TWO-COMPONENT HISTIDINE KINASE"/>
    <property type="match status" value="1"/>
</dbReference>
<keyword evidence="3" id="KW-0597">Phosphoprotein</keyword>
<dbReference type="FunFam" id="3.30.565.10:FF:000006">
    <property type="entry name" value="Sensor histidine kinase WalK"/>
    <property type="match status" value="1"/>
</dbReference>
<keyword evidence="6" id="KW-0902">Two-component regulatory system</keyword>
<dbReference type="Gene3D" id="3.30.565.10">
    <property type="entry name" value="Histidine kinase-like ATPase, C-terminal domain"/>
    <property type="match status" value="1"/>
</dbReference>
<dbReference type="Gene3D" id="1.10.287.130">
    <property type="match status" value="1"/>
</dbReference>
<sequence>MWGWGKSRKRLDEANRELYAKNAELAVRNKTMALLRRIDEAAMSSLEVEAMSKDIARILASEFNYPIIAMAVVDGKALKWKAIACAKARELCLMPETARPIPLANRKNLCATVARSGKRARTDSLPDVLFPSYSRAQVGSFSDALGVAHSLVLPLRADRERVGVLVVGLNRSANDLSEYEREAISGVLNLIVIAIQKARIHESLERTAGKLKAANDKLKELDALKTEFLSIATHQLRTPLAITKGYIAMLSDGMLGTVNAKQRGAIETVSQSNEQLILLVNHLLDLTRIESGRLAVKVEPVDAGKVACWVADFVRPKAKQQGIDLKCKVPVGSFVISADEEKFKEVVMNLVDNAVKYTPKGSVEVLMRKEGADLVLAVKDTGYGMSRADQRHLYEKFARGSASKNVKTSSGLGLYVVHRLVTAMKGEIAAESAGPGKGSTFSVRLPLASPPSSRRKKPAVS</sequence>
<evidence type="ECO:0000259" key="8">
    <source>
        <dbReference type="PROSITE" id="PS50109"/>
    </source>
</evidence>
<dbReference type="Pfam" id="PF13185">
    <property type="entry name" value="GAF_2"/>
    <property type="match status" value="1"/>
</dbReference>
<evidence type="ECO:0000256" key="3">
    <source>
        <dbReference type="ARBA" id="ARBA00022553"/>
    </source>
</evidence>
<protein>
    <recommendedName>
        <fullName evidence="2">histidine kinase</fullName>
        <ecNumber evidence="2">2.7.13.3</ecNumber>
    </recommendedName>
</protein>
<dbReference type="InterPro" id="IPR003018">
    <property type="entry name" value="GAF"/>
</dbReference>
<proteinExistence type="predicted"/>
<dbReference type="Pfam" id="PF02518">
    <property type="entry name" value="HATPase_c"/>
    <property type="match status" value="1"/>
</dbReference>
<dbReference type="PANTHER" id="PTHR43711:SF1">
    <property type="entry name" value="HISTIDINE KINASE 1"/>
    <property type="match status" value="1"/>
</dbReference>
<dbReference type="InterPro" id="IPR004358">
    <property type="entry name" value="Sig_transdc_His_kin-like_C"/>
</dbReference>
<dbReference type="PRINTS" id="PR00344">
    <property type="entry name" value="BCTRLSENSOR"/>
</dbReference>
<evidence type="ECO:0000256" key="2">
    <source>
        <dbReference type="ARBA" id="ARBA00012438"/>
    </source>
</evidence>